<gene>
    <name evidence="1" type="ORF">AUC60_07960</name>
</gene>
<dbReference type="RefSeq" id="WP_087265569.1">
    <property type="nucleotide sequence ID" value="NZ_JBJGBV010000025.1"/>
</dbReference>
<dbReference type="OrthoDB" id="378654at2"/>
<organism evidence="1 2">
    <name type="scientific">Pseudomonas caspiana</name>
    <dbReference type="NCBI Taxonomy" id="1451454"/>
    <lineage>
        <taxon>Bacteria</taxon>
        <taxon>Pseudomonadati</taxon>
        <taxon>Pseudomonadota</taxon>
        <taxon>Gammaproteobacteria</taxon>
        <taxon>Pseudomonadales</taxon>
        <taxon>Pseudomonadaceae</taxon>
        <taxon>Pseudomonas</taxon>
    </lineage>
</organism>
<reference evidence="1 2" key="1">
    <citation type="journal article" date="2017" name="Syst. Appl. Microbiol.">
        <title>Pseudomonas caspiana sp. nov., a citrus pathogen in the Pseudomonas syringae phylogenetic group.</title>
        <authorList>
            <person name="Busquets A."/>
            <person name="Gomila M."/>
            <person name="Beiki F."/>
            <person name="Mulet M."/>
            <person name="Rahimian H."/>
            <person name="Garcia-Valdes E."/>
            <person name="Lalucat J."/>
        </authorList>
    </citation>
    <scope>NUCLEOTIDE SEQUENCE [LARGE SCALE GENOMIC DNA]</scope>
    <source>
        <strain evidence="1 2">FBF102</strain>
    </source>
</reference>
<dbReference type="Pfam" id="PF08907">
    <property type="entry name" value="DUF1853"/>
    <property type="match status" value="1"/>
</dbReference>
<dbReference type="EMBL" id="LOHF01000004">
    <property type="protein sequence ID" value="OUM74664.1"/>
    <property type="molecule type" value="Genomic_DNA"/>
</dbReference>
<sequence length="331" mass="37632">MTLFPSLTHLPRQLRTPQVRDLAWVILAPPMLGETPWPQRHPLTASDWVQQPQRLADFLFRLDQDSSALLHWLAQAATRRLGLYYERLWQFAVAHAPGVEMIAANLPIRLGGQTLGELDMLLRDADGVHHVELAIKLYLGPQQGDGSDPAQWLGPGCRDRLDLKLAHLSQHQLPISARPESRELLAALGIEAFDARLWLGGYLLYPWPGQTDSPQGAHDQHLRGSWLHQKDWQAFTAQRPEGRWQLLPRHAWLAPAHYAEAWTEPQLQEWLEQLDPLAPAQLLVRLTENREGEWEEAERVFLVSNIWPRLGDTSNTAQLEDQPNALPVSPV</sequence>
<accession>A0A1Y3PCY4</accession>
<dbReference type="InterPro" id="IPR015003">
    <property type="entry name" value="DUF1853"/>
</dbReference>
<dbReference type="AlphaFoldDB" id="A0A1Y3PCY4"/>
<name>A0A1Y3PCY4_9PSED</name>
<keyword evidence="2" id="KW-1185">Reference proteome</keyword>
<evidence type="ECO:0000313" key="1">
    <source>
        <dbReference type="EMBL" id="OUM74664.1"/>
    </source>
</evidence>
<evidence type="ECO:0000313" key="2">
    <source>
        <dbReference type="Proteomes" id="UP000195440"/>
    </source>
</evidence>
<protein>
    <submittedName>
        <fullName evidence="1">Cobalt chelatase</fullName>
    </submittedName>
</protein>
<proteinExistence type="predicted"/>
<dbReference type="Proteomes" id="UP000195440">
    <property type="component" value="Unassembled WGS sequence"/>
</dbReference>
<comment type="caution">
    <text evidence="1">The sequence shown here is derived from an EMBL/GenBank/DDBJ whole genome shotgun (WGS) entry which is preliminary data.</text>
</comment>